<dbReference type="STRING" id="1303921.BSEPE_0451"/>
<dbReference type="AlphaFoldDB" id="A0A0N7KBA4"/>
<evidence type="ECO:0000256" key="3">
    <source>
        <dbReference type="ARBA" id="ARBA00018111"/>
    </source>
</evidence>
<dbReference type="GO" id="GO:0006282">
    <property type="term" value="P:regulation of DNA repair"/>
    <property type="evidence" value="ECO:0007669"/>
    <property type="project" value="InterPro"/>
</dbReference>
<dbReference type="Pfam" id="PF21982">
    <property type="entry name" value="RecX_HTH1"/>
    <property type="match status" value="1"/>
</dbReference>
<comment type="subcellular location">
    <subcellularLocation>
        <location evidence="1">Cytoplasm</location>
    </subcellularLocation>
</comment>
<dbReference type="PANTHER" id="PTHR33602">
    <property type="entry name" value="REGULATORY PROTEIN RECX FAMILY PROTEIN"/>
    <property type="match status" value="1"/>
</dbReference>
<evidence type="ECO:0000259" key="6">
    <source>
        <dbReference type="Pfam" id="PF21981"/>
    </source>
</evidence>
<sequence length="139" mass="16398">MKTLSKTAYNSALGMLAKREHSCMELHTKLIQWYKEDEVTEAIAKLTQENYQSDERFASEFIQMRFNQGKGPIKIAIDLRQRGIHDFDLSEYDFFALAKSIRVRKYGEEPPSERKEKAKQQRFLQSRGFDFEQINCSFD</sequence>
<dbReference type="Proteomes" id="UP000067399">
    <property type="component" value="Chromosome"/>
</dbReference>
<dbReference type="GO" id="GO:0005737">
    <property type="term" value="C:cytoplasm"/>
    <property type="evidence" value="ECO:0007669"/>
    <property type="project" value="UniProtKB-SubCell"/>
</dbReference>
<dbReference type="Pfam" id="PF02631">
    <property type="entry name" value="RecX_HTH2"/>
    <property type="match status" value="1"/>
</dbReference>
<proteinExistence type="inferred from homology"/>
<evidence type="ECO:0000256" key="4">
    <source>
        <dbReference type="ARBA" id="ARBA00022490"/>
    </source>
</evidence>
<evidence type="ECO:0000256" key="2">
    <source>
        <dbReference type="ARBA" id="ARBA00009695"/>
    </source>
</evidence>
<dbReference type="InterPro" id="IPR053924">
    <property type="entry name" value="RecX_HTH_2nd"/>
</dbReference>
<dbReference type="KEGG" id="ebh:BSEPE_0451"/>
<feature type="domain" description="RecX first three-helical" evidence="7">
    <location>
        <begin position="8"/>
        <end position="46"/>
    </location>
</feature>
<feature type="domain" description="RecX second three-helical" evidence="5">
    <location>
        <begin position="53"/>
        <end position="86"/>
    </location>
</feature>
<accession>A0A0N7KBA4</accession>
<dbReference type="Gene3D" id="1.10.10.10">
    <property type="entry name" value="Winged helix-like DNA-binding domain superfamily/Winged helix DNA-binding domain"/>
    <property type="match status" value="3"/>
</dbReference>
<evidence type="ECO:0000259" key="7">
    <source>
        <dbReference type="Pfam" id="PF21982"/>
    </source>
</evidence>
<comment type="similarity">
    <text evidence="2">Belongs to the RecX family.</text>
</comment>
<keyword evidence="9" id="KW-1185">Reference proteome</keyword>
<dbReference type="InterPro" id="IPR036388">
    <property type="entry name" value="WH-like_DNA-bd_sf"/>
</dbReference>
<evidence type="ECO:0000313" key="8">
    <source>
        <dbReference type="EMBL" id="BAS67463.1"/>
    </source>
</evidence>
<feature type="domain" description="RecX third three-helical" evidence="6">
    <location>
        <begin position="91"/>
        <end position="135"/>
    </location>
</feature>
<dbReference type="EMBL" id="AP013042">
    <property type="protein sequence ID" value="BAS67463.1"/>
    <property type="molecule type" value="Genomic_DNA"/>
</dbReference>
<dbReference type="InterPro" id="IPR053925">
    <property type="entry name" value="RecX_HTH_3rd"/>
</dbReference>
<dbReference type="Pfam" id="PF21981">
    <property type="entry name" value="RecX_HTH3"/>
    <property type="match status" value="1"/>
</dbReference>
<dbReference type="PANTHER" id="PTHR33602:SF1">
    <property type="entry name" value="REGULATORY PROTEIN RECX FAMILY PROTEIN"/>
    <property type="match status" value="1"/>
</dbReference>
<organism evidence="8 9">
    <name type="scientific">endosymbiont of Bathymodiolus septemdierum str. Myojin knoll</name>
    <dbReference type="NCBI Taxonomy" id="1303921"/>
    <lineage>
        <taxon>Bacteria</taxon>
        <taxon>Pseudomonadati</taxon>
        <taxon>Pseudomonadota</taxon>
        <taxon>Gammaproteobacteria</taxon>
        <taxon>sulfur-oxidizing symbionts</taxon>
    </lineage>
</organism>
<dbReference type="InterPro" id="IPR003783">
    <property type="entry name" value="Regulatory_RecX"/>
</dbReference>
<reference evidence="8 9" key="1">
    <citation type="journal article" date="2000" name="Mar. Ecol. Prog. Ser.">
        <title>Phylogenetic characterization of endosymbionts in three hydrothermal vent mussels: influence on host distributions.</title>
        <authorList>
            <person name="Fujiwara Y."/>
            <person name="Takai K."/>
            <person name="Uematsu K."/>
            <person name="Tsuchida S."/>
            <person name="Hunt J.C."/>
            <person name="Hashimoto J."/>
        </authorList>
    </citation>
    <scope>NUCLEOTIDE SEQUENCE [LARGE SCALE GENOMIC DNA]</scope>
    <source>
        <strain evidence="8 9">Myojin Knoll</strain>
    </source>
</reference>
<name>A0A0N7KBA4_9GAMM</name>
<dbReference type="InterPro" id="IPR053926">
    <property type="entry name" value="RecX_HTH_1st"/>
</dbReference>
<reference evidence="8 9" key="2">
    <citation type="journal article" date="2016" name="ISME J.">
        <title>Heterogeneous composition of key metabolic gene clusters in a vent mussel symbiont population.</title>
        <authorList>
            <person name="Ikuta T."/>
            <person name="Takaki Y."/>
            <person name="Nagai Y."/>
            <person name="Shimamura S."/>
            <person name="Tsuda M."/>
            <person name="Kawagucci S."/>
            <person name="Aoki Y."/>
            <person name="Inoue K."/>
            <person name="Teruya M."/>
            <person name="Satou K."/>
            <person name="Teruya K."/>
            <person name="Shimoji M."/>
            <person name="Tamotsu H."/>
            <person name="Hirano T."/>
            <person name="Maruyama T."/>
            <person name="Yoshida T."/>
        </authorList>
    </citation>
    <scope>NUCLEOTIDE SEQUENCE [LARGE SCALE GENOMIC DNA]</scope>
    <source>
        <strain evidence="8 9">Myojin Knoll</strain>
    </source>
</reference>
<evidence type="ECO:0000313" key="9">
    <source>
        <dbReference type="Proteomes" id="UP000067399"/>
    </source>
</evidence>
<protein>
    <recommendedName>
        <fullName evidence="3">Regulatory protein RecX</fullName>
    </recommendedName>
</protein>
<evidence type="ECO:0000259" key="5">
    <source>
        <dbReference type="Pfam" id="PF02631"/>
    </source>
</evidence>
<keyword evidence="4" id="KW-0963">Cytoplasm</keyword>
<evidence type="ECO:0000256" key="1">
    <source>
        <dbReference type="ARBA" id="ARBA00004496"/>
    </source>
</evidence>
<gene>
    <name evidence="8" type="primary">recX</name>
    <name evidence="8" type="ORF">BSEPE_0451</name>
</gene>